<evidence type="ECO:0000259" key="2">
    <source>
        <dbReference type="PROSITE" id="PS50011"/>
    </source>
</evidence>
<feature type="compositionally biased region" description="Pro residues" evidence="1">
    <location>
        <begin position="518"/>
        <end position="528"/>
    </location>
</feature>
<feature type="domain" description="Protein kinase" evidence="2">
    <location>
        <begin position="260"/>
        <end position="537"/>
    </location>
</feature>
<dbReference type="PROSITE" id="PS50011">
    <property type="entry name" value="PROTEIN_KINASE_DOM"/>
    <property type="match status" value="1"/>
</dbReference>
<feature type="compositionally biased region" description="Low complexity" evidence="1">
    <location>
        <begin position="36"/>
        <end position="47"/>
    </location>
</feature>
<dbReference type="NCBIfam" id="NF038151">
    <property type="entry name" value="lanthi_synth_III"/>
    <property type="match status" value="1"/>
</dbReference>
<evidence type="ECO:0000313" key="4">
    <source>
        <dbReference type="Proteomes" id="UP000807371"/>
    </source>
</evidence>
<dbReference type="InterPro" id="IPR053524">
    <property type="entry name" value="Aerial_hyphae_peptide-synth"/>
</dbReference>
<reference evidence="3 4" key="1">
    <citation type="submission" date="2020-09" db="EMBL/GenBank/DDBJ databases">
        <title>Biosynthesis of the nuclear factor of activated T cells inhibitor NFAT-133 and its congeners in Streptomyces pactum.</title>
        <authorList>
            <person name="Zhou W."/>
            <person name="Posri P."/>
            <person name="Abugrain M.E."/>
            <person name="Weisberg A.J."/>
            <person name="Chang J.H."/>
            <person name="Mahmud T."/>
        </authorList>
    </citation>
    <scope>NUCLEOTIDE SEQUENCE [LARGE SCALE GENOMIC DNA]</scope>
    <source>
        <strain evidence="3 4">ATCC 27456</strain>
    </source>
</reference>
<evidence type="ECO:0000313" key="3">
    <source>
        <dbReference type="EMBL" id="MBH5334598.1"/>
    </source>
</evidence>
<dbReference type="SMART" id="SM00220">
    <property type="entry name" value="S_TKc"/>
    <property type="match status" value="1"/>
</dbReference>
<dbReference type="Proteomes" id="UP000807371">
    <property type="component" value="Unassembled WGS sequence"/>
</dbReference>
<dbReference type="EMBL" id="JACYXC010000001">
    <property type="protein sequence ID" value="MBH5334598.1"/>
    <property type="molecule type" value="Genomic_DNA"/>
</dbReference>
<dbReference type="Gene3D" id="1.10.510.10">
    <property type="entry name" value="Transferase(Phosphotransferase) domain 1"/>
    <property type="match status" value="1"/>
</dbReference>
<feature type="compositionally biased region" description="Polar residues" evidence="1">
    <location>
        <begin position="682"/>
        <end position="701"/>
    </location>
</feature>
<feature type="region of interest" description="Disordered" evidence="1">
    <location>
        <begin position="508"/>
        <end position="661"/>
    </location>
</feature>
<organism evidence="3 4">
    <name type="scientific">Streptomyces pactum</name>
    <dbReference type="NCBI Taxonomy" id="68249"/>
    <lineage>
        <taxon>Bacteria</taxon>
        <taxon>Bacillati</taxon>
        <taxon>Actinomycetota</taxon>
        <taxon>Actinomycetes</taxon>
        <taxon>Kitasatosporales</taxon>
        <taxon>Streptomycetaceae</taxon>
        <taxon>Streptomyces</taxon>
    </lineage>
</organism>
<dbReference type="Pfam" id="PF00069">
    <property type="entry name" value="Pkinase"/>
    <property type="match status" value="1"/>
</dbReference>
<protein>
    <submittedName>
        <fullName evidence="3">Class III lanthionine synthetase LanKC</fullName>
    </submittedName>
</protein>
<dbReference type="SUPFAM" id="SSF56112">
    <property type="entry name" value="Protein kinase-like (PK-like)"/>
    <property type="match status" value="1"/>
</dbReference>
<proteinExistence type="predicted"/>
<dbReference type="Pfam" id="PF25816">
    <property type="entry name" value="RamC_N"/>
    <property type="match status" value="1"/>
</dbReference>
<feature type="compositionally biased region" description="Low complexity" evidence="1">
    <location>
        <begin position="621"/>
        <end position="635"/>
    </location>
</feature>
<dbReference type="InterPro" id="IPR011009">
    <property type="entry name" value="Kinase-like_dom_sf"/>
</dbReference>
<feature type="region of interest" description="Disordered" evidence="1">
    <location>
        <begin position="682"/>
        <end position="789"/>
    </location>
</feature>
<evidence type="ECO:0000256" key="1">
    <source>
        <dbReference type="SAM" id="MobiDB-lite"/>
    </source>
</evidence>
<feature type="compositionally biased region" description="Basic residues" evidence="1">
    <location>
        <begin position="706"/>
        <end position="719"/>
    </location>
</feature>
<keyword evidence="4" id="KW-1185">Reference proteome</keyword>
<feature type="compositionally biased region" description="Low complexity" evidence="1">
    <location>
        <begin position="588"/>
        <end position="605"/>
    </location>
</feature>
<dbReference type="InterPro" id="IPR000719">
    <property type="entry name" value="Prot_kinase_dom"/>
</dbReference>
<sequence>MDKRYEVFCLVDRFFYETPDRLSRRVATGPAREEGSAAAEHAAGPAVSPPSAAFYETALRPVPDGWRTFLVGDWFHVNPVRPDGSPRPGRPLQGWKIHVSACLDGAEKTAARVWDYCVPREIPFKFVPTRHALHLRNSKYAGRGSSGKFATLYPADEEELHRVLRELGEILEGEPGPYILTDLRWNDGPLYVRYGGFAHRYCVDDKGSGALVPAIEDDTGRLVPDRRDPTFHVPDWVTLPAFLEPQLAARNATTVGDLPYRIDSALHFSNGGGVYRGTDTRTGEQVVLKEARPHAGLAADGADAVERLEREKAALERLAGLGVAPEVRDWFTLGDHRFLVMEYLPGNTLNSFFARRHPLLSTDPDPEALAEYTRWALDIHAAVERAVAVVHDQGMVFNDLHMFNVMVAPDEQSVKLLDFEAAADVTEGRRQAMAHPGFIAPADRSGYDVDRYALACLRLALFVPMTSVLVIDRDKAEHLAEVAAAQFPVDRSLLDEAVAVITGRAAPTGRPVTAAPRPGTPASPAPRPRPPEPHPAKRIPARWTPAPGSGRRAGGGPHGTCRWSPTTGRAAGSPWCAPSSPPPPPSGTTVSSRATSHSSPTAAASGWRTARPECCTPSTPPARAGSSRGRSGCSPAPRPRRPAHRSASTTDSPASPTYWTGSATATAPWTWSDGCWTRNGSGSAPTCTAVSPGSGWRWTTSPAPPVRRRCTTGPRRRSRYSPTASGPARGSGPVCCTAPPAPPCSSSGDTRPPATRHSSTWPPAPSAPTWTAVSPTAGAPSWSTRASGPCRTSAAAASASRWCSTATWPAGRTRSCGPPR</sequence>
<feature type="compositionally biased region" description="Low complexity" evidence="1">
    <location>
        <begin position="645"/>
        <end position="657"/>
    </location>
</feature>
<feature type="region of interest" description="Disordered" evidence="1">
    <location>
        <begin position="26"/>
        <end position="47"/>
    </location>
</feature>
<gene>
    <name evidence="3" type="primary">lanKC</name>
    <name evidence="3" type="ORF">IHE55_07195</name>
</gene>
<feature type="compositionally biased region" description="Low complexity" evidence="1">
    <location>
        <begin position="767"/>
        <end position="777"/>
    </location>
</feature>
<accession>A0ABS0NHC0</accession>
<dbReference type="InterPro" id="IPR057929">
    <property type="entry name" value="RamC_N"/>
</dbReference>
<name>A0ABS0NHC0_9ACTN</name>
<comment type="caution">
    <text evidence="3">The sequence shown here is derived from an EMBL/GenBank/DDBJ whole genome shotgun (WGS) entry which is preliminary data.</text>
</comment>